<accession>A0A1F7GAG9</accession>
<dbReference type="InterPro" id="IPR005990">
    <property type="entry name" value="IMP_DH"/>
</dbReference>
<dbReference type="PANTHER" id="PTHR11911">
    <property type="entry name" value="INOSINE-5-MONOPHOSPHATE DEHYDROGENASE RELATED"/>
    <property type="match status" value="1"/>
</dbReference>
<dbReference type="PROSITE" id="PS51371">
    <property type="entry name" value="CBS"/>
    <property type="match status" value="2"/>
</dbReference>
<comment type="catalytic activity">
    <reaction evidence="10 15">
        <text>IMP + NAD(+) + H2O = XMP + NADH + H(+)</text>
        <dbReference type="Rhea" id="RHEA:11708"/>
        <dbReference type="ChEBI" id="CHEBI:15377"/>
        <dbReference type="ChEBI" id="CHEBI:15378"/>
        <dbReference type="ChEBI" id="CHEBI:57464"/>
        <dbReference type="ChEBI" id="CHEBI:57540"/>
        <dbReference type="ChEBI" id="CHEBI:57945"/>
        <dbReference type="ChEBI" id="CHEBI:58053"/>
        <dbReference type="EC" id="1.1.1.205"/>
    </reaction>
</comment>
<evidence type="ECO:0000256" key="8">
    <source>
        <dbReference type="ARBA" id="ARBA00023027"/>
    </source>
</evidence>
<keyword evidence="7 14" id="KW-0560">Oxidoreductase</keyword>
<sequence length="486" mass="52584">MVKIRAIPAITFDDVLLVPKKTSSLSRSDVDLSTQLTKKIRLKIPIISANMDTVTEVKMAIALAQAGGIGIIHRFLTIEEQARQVNRVKRFENYKIDNPITAPTSATFGQLQEIMADNNITSIIIVDKDSRLKGLVTARDWMFVKDTNIPATKIMTPMSKLITALPTIKFKEAQVLLLKHKVEKLPLVDRDGKVKGLITAHDVRASLSDDKTVRDEKGRLLVGAAVGIKEEDIIRAGVLTEAGVDVIVIDIAHGHSTHLIKALKKLKKNFPGVEVIAGNVATYEGTRELVEAGADAIKVGIGPGSLCTTRVVAGAGIPQITAVMDAVKAGKQKHVPIIADGGIRYSGDVVKALASGASTVMIGSFFYGTRESPAMTFYRHGKRYKLIRGMASLTANNDRRKLDIITKNALGGIRSPVEEYTAEGVEAIVPYSGAVADIINQLIGGIRSGFSYSGADNIKELWKKAEFVRISHSALIESHPHDVSTM</sequence>
<dbReference type="InterPro" id="IPR001093">
    <property type="entry name" value="IMP_DH_GMPRt"/>
</dbReference>
<evidence type="ECO:0000256" key="15">
    <source>
        <dbReference type="RuleBase" id="RU003928"/>
    </source>
</evidence>
<comment type="similarity">
    <text evidence="2 14">Belongs to the IMPDH/GMPR family.</text>
</comment>
<dbReference type="FunFam" id="3.20.20.70:FF:000424">
    <property type="entry name" value="Inosine-5'-monophosphate dehydrogenase 2"/>
    <property type="match status" value="1"/>
</dbReference>
<protein>
    <recommendedName>
        <fullName evidence="15">Inosine-5'-monophosphate dehydrogenase</fullName>
        <ecNumber evidence="15">1.1.1.205</ecNumber>
    </recommendedName>
</protein>
<evidence type="ECO:0000256" key="5">
    <source>
        <dbReference type="ARBA" id="ARBA00022755"/>
    </source>
</evidence>
<feature type="binding site" description="in other chain" evidence="12">
    <location>
        <position position="307"/>
    </location>
    <ligand>
        <name>K(+)</name>
        <dbReference type="ChEBI" id="CHEBI:29103"/>
        <note>ligand shared between two tetrameric partners</note>
    </ligand>
</feature>
<evidence type="ECO:0000259" key="16">
    <source>
        <dbReference type="PROSITE" id="PS51371"/>
    </source>
</evidence>
<evidence type="ECO:0000256" key="14">
    <source>
        <dbReference type="RuleBase" id="RU003927"/>
    </source>
</evidence>
<dbReference type="GO" id="GO:0006177">
    <property type="term" value="P:GMP biosynthetic process"/>
    <property type="evidence" value="ECO:0007669"/>
    <property type="project" value="UniProtKB-KW"/>
</dbReference>
<keyword evidence="8 11" id="KW-0520">NAD</keyword>
<dbReference type="SUPFAM" id="SSF54631">
    <property type="entry name" value="CBS-domain pair"/>
    <property type="match status" value="1"/>
</dbReference>
<dbReference type="InterPro" id="IPR015875">
    <property type="entry name" value="IMP_DH/GMP_Rdtase_CS"/>
</dbReference>
<dbReference type="GO" id="GO:0003938">
    <property type="term" value="F:IMP dehydrogenase activity"/>
    <property type="evidence" value="ECO:0007669"/>
    <property type="project" value="UniProtKB-EC"/>
</dbReference>
<evidence type="ECO:0000256" key="2">
    <source>
        <dbReference type="ARBA" id="ARBA00005502"/>
    </source>
</evidence>
<keyword evidence="5 15" id="KW-0658">Purine biosynthesis</keyword>
<evidence type="ECO:0000256" key="7">
    <source>
        <dbReference type="ARBA" id="ARBA00023002"/>
    </source>
</evidence>
<dbReference type="Pfam" id="PF00571">
    <property type="entry name" value="CBS"/>
    <property type="match status" value="2"/>
</dbReference>
<dbReference type="UniPathway" id="UPA00601">
    <property type="reaction ID" value="UER00295"/>
</dbReference>
<keyword evidence="6 12" id="KW-0630">Potassium</keyword>
<evidence type="ECO:0000313" key="18">
    <source>
        <dbReference type="Proteomes" id="UP000178372"/>
    </source>
</evidence>
<feature type="binding site" description="in other chain" evidence="12">
    <location>
        <position position="304"/>
    </location>
    <ligand>
        <name>K(+)</name>
        <dbReference type="ChEBI" id="CHEBI:29103"/>
        <note>ligand shared between two tetrameric partners</note>
    </ligand>
</feature>
<comment type="caution">
    <text evidence="17">The sequence shown here is derived from an EMBL/GenBank/DDBJ whole genome shotgun (WGS) entry which is preliminary data.</text>
</comment>
<evidence type="ECO:0000256" key="13">
    <source>
        <dbReference type="PROSITE-ProRule" id="PRU00703"/>
    </source>
</evidence>
<feature type="binding site" evidence="11">
    <location>
        <begin position="300"/>
        <end position="302"/>
    </location>
    <ligand>
        <name>NAD(+)</name>
        <dbReference type="ChEBI" id="CHEBI:57540"/>
    </ligand>
</feature>
<dbReference type="GO" id="GO:0006183">
    <property type="term" value="P:GTP biosynthetic process"/>
    <property type="evidence" value="ECO:0007669"/>
    <property type="project" value="TreeGrafter"/>
</dbReference>
<dbReference type="InterPro" id="IPR000644">
    <property type="entry name" value="CBS_dom"/>
</dbReference>
<dbReference type="EC" id="1.1.1.205" evidence="15"/>
<evidence type="ECO:0000256" key="3">
    <source>
        <dbReference type="ARBA" id="ARBA00022723"/>
    </source>
</evidence>
<dbReference type="EMBL" id="MFZF01000023">
    <property type="protein sequence ID" value="OGK15866.1"/>
    <property type="molecule type" value="Genomic_DNA"/>
</dbReference>
<evidence type="ECO:0000313" key="17">
    <source>
        <dbReference type="EMBL" id="OGK15866.1"/>
    </source>
</evidence>
<dbReference type="CDD" id="cd04601">
    <property type="entry name" value="CBS_pair_IMPDH"/>
    <property type="match status" value="1"/>
</dbReference>
<comment type="cofactor">
    <cofactor evidence="1">
        <name>K(+)</name>
        <dbReference type="ChEBI" id="CHEBI:29103"/>
    </cofactor>
</comment>
<dbReference type="Gene3D" id="3.20.20.70">
    <property type="entry name" value="Aldolase class I"/>
    <property type="match status" value="1"/>
</dbReference>
<dbReference type="SMART" id="SM01240">
    <property type="entry name" value="IMPDH"/>
    <property type="match status" value="1"/>
</dbReference>
<dbReference type="PANTHER" id="PTHR11911:SF111">
    <property type="entry name" value="INOSINE-5'-MONOPHOSPHATE DEHYDROGENASE"/>
    <property type="match status" value="1"/>
</dbReference>
<reference evidence="17 18" key="1">
    <citation type="journal article" date="2016" name="Nat. Commun.">
        <title>Thousands of microbial genomes shed light on interconnected biogeochemical processes in an aquifer system.</title>
        <authorList>
            <person name="Anantharaman K."/>
            <person name="Brown C.T."/>
            <person name="Hug L.A."/>
            <person name="Sharon I."/>
            <person name="Castelle C.J."/>
            <person name="Probst A.J."/>
            <person name="Thomas B.C."/>
            <person name="Singh A."/>
            <person name="Wilkins M.J."/>
            <person name="Karaoz U."/>
            <person name="Brodie E.L."/>
            <person name="Williams K.H."/>
            <person name="Hubbard S.S."/>
            <person name="Banfield J.F."/>
        </authorList>
    </citation>
    <scope>NUCLEOTIDE SEQUENCE [LARGE SCALE GENOMIC DNA]</scope>
</reference>
<keyword evidence="9 13" id="KW-0129">CBS domain</keyword>
<evidence type="ECO:0000256" key="9">
    <source>
        <dbReference type="ARBA" id="ARBA00023122"/>
    </source>
</evidence>
<evidence type="ECO:0000256" key="12">
    <source>
        <dbReference type="PIRSR" id="PIRSR000130-4"/>
    </source>
</evidence>
<evidence type="ECO:0000256" key="6">
    <source>
        <dbReference type="ARBA" id="ARBA00022958"/>
    </source>
</evidence>
<comment type="pathway">
    <text evidence="15">Purine metabolism; XMP biosynthesis via de novo pathway; XMP from IMP: step 1/1.</text>
</comment>
<keyword evidence="3 15" id="KW-0479">Metal-binding</keyword>
<evidence type="ECO:0000256" key="1">
    <source>
        <dbReference type="ARBA" id="ARBA00001958"/>
    </source>
</evidence>
<feature type="domain" description="CBS" evidence="16">
    <location>
        <begin position="95"/>
        <end position="152"/>
    </location>
</feature>
<dbReference type="SUPFAM" id="SSF51412">
    <property type="entry name" value="Inosine monophosphate dehydrogenase (IMPDH)"/>
    <property type="match status" value="1"/>
</dbReference>
<proteinExistence type="inferred from homology"/>
<dbReference type="InterPro" id="IPR046342">
    <property type="entry name" value="CBS_dom_sf"/>
</dbReference>
<evidence type="ECO:0000256" key="10">
    <source>
        <dbReference type="ARBA" id="ARBA00048028"/>
    </source>
</evidence>
<keyword evidence="4 15" id="KW-0332">GMP biosynthesis</keyword>
<gene>
    <name evidence="17" type="ORF">A2690_04385</name>
</gene>
<dbReference type="NCBIfam" id="TIGR01302">
    <property type="entry name" value="IMP_dehydrog"/>
    <property type="match status" value="1"/>
</dbReference>
<dbReference type="Pfam" id="PF00478">
    <property type="entry name" value="IMPDH"/>
    <property type="match status" value="1"/>
</dbReference>
<feature type="binding site" evidence="11">
    <location>
        <begin position="250"/>
        <end position="252"/>
    </location>
    <ligand>
        <name>NAD(+)</name>
        <dbReference type="ChEBI" id="CHEBI:57540"/>
    </ligand>
</feature>
<dbReference type="GO" id="GO:0046872">
    <property type="term" value="F:metal ion binding"/>
    <property type="evidence" value="ECO:0007669"/>
    <property type="project" value="UniProtKB-KW"/>
</dbReference>
<dbReference type="Proteomes" id="UP000178372">
    <property type="component" value="Unassembled WGS sequence"/>
</dbReference>
<dbReference type="PIRSF" id="PIRSF000130">
    <property type="entry name" value="IMPDH"/>
    <property type="match status" value="1"/>
</dbReference>
<evidence type="ECO:0000256" key="4">
    <source>
        <dbReference type="ARBA" id="ARBA00022749"/>
    </source>
</evidence>
<name>A0A1F7GAG9_9BACT</name>
<dbReference type="PROSITE" id="PS00487">
    <property type="entry name" value="IMP_DH_GMP_RED"/>
    <property type="match status" value="1"/>
</dbReference>
<dbReference type="CDD" id="cd00381">
    <property type="entry name" value="IMPDH"/>
    <property type="match status" value="1"/>
</dbReference>
<organism evidence="17 18">
    <name type="scientific">Candidatus Roizmanbacteria bacterium RIFCSPHIGHO2_01_FULL_39_12b</name>
    <dbReference type="NCBI Taxonomy" id="1802030"/>
    <lineage>
        <taxon>Bacteria</taxon>
        <taxon>Candidatus Roizmaniibacteriota</taxon>
    </lineage>
</organism>
<dbReference type="AlphaFoldDB" id="A0A1F7GAG9"/>
<dbReference type="SMART" id="SM00116">
    <property type="entry name" value="CBS"/>
    <property type="match status" value="2"/>
</dbReference>
<evidence type="ECO:0000256" key="11">
    <source>
        <dbReference type="PIRSR" id="PIRSR000130-3"/>
    </source>
</evidence>
<feature type="domain" description="CBS" evidence="16">
    <location>
        <begin position="155"/>
        <end position="216"/>
    </location>
</feature>
<dbReference type="InterPro" id="IPR013785">
    <property type="entry name" value="Aldolase_TIM"/>
</dbReference>
<feature type="binding site" description="in other chain" evidence="12">
    <location>
        <position position="302"/>
    </location>
    <ligand>
        <name>K(+)</name>
        <dbReference type="ChEBI" id="CHEBI:29103"/>
        <note>ligand shared between two tetrameric partners</note>
    </ligand>
</feature>